<reference evidence="2 3" key="1">
    <citation type="submission" date="2023-06" db="EMBL/GenBank/DDBJ databases">
        <title>Rock-solubilizing bacteria, Microbacterium invictum, promotes re-establishment of vegetation in rocky wasteland by accelerating rock bio-weathering and reshaping soil bacterial community.</title>
        <authorList>
            <person name="Liu C."/>
        </authorList>
    </citation>
    <scope>NUCLEOTIDE SEQUENCE [LARGE SCALE GENOMIC DNA]</scope>
    <source>
        <strain evidence="2 3">X-18</strain>
    </source>
</reference>
<dbReference type="EMBL" id="CP139779">
    <property type="protein sequence ID" value="WQB70926.1"/>
    <property type="molecule type" value="Genomic_DNA"/>
</dbReference>
<sequence length="256" mass="26682">MDPCATLATELRAAVPAGGLSIEFQPLFDLEGSGQPDLPVAVEALCRWHHPRFGTISPVHFIPLAESHGIIADLGAAVLTRAGTQVAAWQQAGHHLGLSVNASPSEFSAAWVDTVAERAADLGLSTGSLTIEITESPAPQLLPSVLAVLERAREAGLGLSIDDFGAGDTTATMLDALPLTEVKIDRSLTQRSDADADAAVDAIVAQAAHHGWTVVAEGIETEDDLDRARRRGCHLGQGFLLGKPMPAAQLTALLSA</sequence>
<organism evidence="2 3">
    <name type="scientific">Microbacterium invictum</name>
    <dbReference type="NCBI Taxonomy" id="515415"/>
    <lineage>
        <taxon>Bacteria</taxon>
        <taxon>Bacillati</taxon>
        <taxon>Actinomycetota</taxon>
        <taxon>Actinomycetes</taxon>
        <taxon>Micrococcales</taxon>
        <taxon>Microbacteriaceae</taxon>
        <taxon>Microbacterium</taxon>
    </lineage>
</organism>
<accession>A0ABZ0VC35</accession>
<dbReference type="InterPro" id="IPR050706">
    <property type="entry name" value="Cyclic-di-GMP_PDE-like"/>
</dbReference>
<dbReference type="CDD" id="cd01948">
    <property type="entry name" value="EAL"/>
    <property type="match status" value="1"/>
</dbReference>
<dbReference type="PANTHER" id="PTHR33121">
    <property type="entry name" value="CYCLIC DI-GMP PHOSPHODIESTERASE PDEF"/>
    <property type="match status" value="1"/>
</dbReference>
<evidence type="ECO:0000313" key="3">
    <source>
        <dbReference type="Proteomes" id="UP001324533"/>
    </source>
</evidence>
<name>A0ABZ0VC35_9MICO</name>
<dbReference type="Gene3D" id="3.20.20.450">
    <property type="entry name" value="EAL domain"/>
    <property type="match status" value="1"/>
</dbReference>
<evidence type="ECO:0000259" key="1">
    <source>
        <dbReference type="PROSITE" id="PS50883"/>
    </source>
</evidence>
<keyword evidence="3" id="KW-1185">Reference proteome</keyword>
<proteinExistence type="predicted"/>
<dbReference type="InterPro" id="IPR035919">
    <property type="entry name" value="EAL_sf"/>
</dbReference>
<protein>
    <submittedName>
        <fullName evidence="2">EAL domain-containing protein</fullName>
    </submittedName>
</protein>
<dbReference type="Pfam" id="PF00563">
    <property type="entry name" value="EAL"/>
    <property type="match status" value="1"/>
</dbReference>
<dbReference type="SMART" id="SM00052">
    <property type="entry name" value="EAL"/>
    <property type="match status" value="1"/>
</dbReference>
<gene>
    <name evidence="2" type="ORF">T9R20_02895</name>
</gene>
<dbReference type="PANTHER" id="PTHR33121:SF79">
    <property type="entry name" value="CYCLIC DI-GMP PHOSPHODIESTERASE PDED-RELATED"/>
    <property type="match status" value="1"/>
</dbReference>
<dbReference type="InterPro" id="IPR001633">
    <property type="entry name" value="EAL_dom"/>
</dbReference>
<dbReference type="PROSITE" id="PS50883">
    <property type="entry name" value="EAL"/>
    <property type="match status" value="1"/>
</dbReference>
<dbReference type="SUPFAM" id="SSF141868">
    <property type="entry name" value="EAL domain-like"/>
    <property type="match status" value="1"/>
</dbReference>
<dbReference type="RefSeq" id="WP_322411062.1">
    <property type="nucleotide sequence ID" value="NZ_CP139779.1"/>
</dbReference>
<evidence type="ECO:0000313" key="2">
    <source>
        <dbReference type="EMBL" id="WQB70926.1"/>
    </source>
</evidence>
<dbReference type="Proteomes" id="UP001324533">
    <property type="component" value="Chromosome"/>
</dbReference>
<feature type="domain" description="EAL" evidence="1">
    <location>
        <begin position="4"/>
        <end position="256"/>
    </location>
</feature>